<evidence type="ECO:0000256" key="5">
    <source>
        <dbReference type="ARBA" id="ARBA00023304"/>
    </source>
</evidence>
<reference evidence="8 9" key="1">
    <citation type="submission" date="2024-09" db="EMBL/GenBank/DDBJ databases">
        <authorList>
            <person name="Pan X."/>
        </authorList>
    </citation>
    <scope>NUCLEOTIDE SEQUENCE [LARGE SCALE GENOMIC DNA]</scope>
    <source>
        <strain evidence="8 9">B2969</strain>
    </source>
</reference>
<dbReference type="InterPro" id="IPR020558">
    <property type="entry name" value="DiOHA_6PGluconate_deHydtase_CS"/>
</dbReference>
<feature type="domain" description="Dihydroxy-acid/6-phosphogluconate dehydratase C-terminal" evidence="7">
    <location>
        <begin position="360"/>
        <end position="552"/>
    </location>
</feature>
<dbReference type="EMBL" id="JBIQWL010000001">
    <property type="protein sequence ID" value="MFH8249330.1"/>
    <property type="molecule type" value="Genomic_DNA"/>
</dbReference>
<evidence type="ECO:0000259" key="7">
    <source>
        <dbReference type="Pfam" id="PF24877"/>
    </source>
</evidence>
<dbReference type="RefSeq" id="WP_396639272.1">
    <property type="nucleotide sequence ID" value="NZ_JBIQWL010000001.1"/>
</dbReference>
<gene>
    <name evidence="8" type="ORF">ACH3VR_03045</name>
</gene>
<evidence type="ECO:0000256" key="3">
    <source>
        <dbReference type="ARBA" id="ARBA00023014"/>
    </source>
</evidence>
<keyword evidence="2" id="KW-0479">Metal-binding</keyword>
<dbReference type="InterPro" id="IPR000581">
    <property type="entry name" value="ILV_EDD_N"/>
</dbReference>
<keyword evidence="2" id="KW-0408">Iron</keyword>
<proteinExistence type="inferred from homology"/>
<evidence type="ECO:0000256" key="2">
    <source>
        <dbReference type="ARBA" id="ARBA00022714"/>
    </source>
</evidence>
<name>A0ABW7Q3M6_9MICO</name>
<dbReference type="GO" id="GO:0004160">
    <property type="term" value="F:dihydroxy-acid dehydratase activity"/>
    <property type="evidence" value="ECO:0007669"/>
    <property type="project" value="UniProtKB-EC"/>
</dbReference>
<dbReference type="InterPro" id="IPR056740">
    <property type="entry name" value="ILV_EDD_C"/>
</dbReference>
<dbReference type="PROSITE" id="PS00886">
    <property type="entry name" value="ILVD_EDD_1"/>
    <property type="match status" value="1"/>
</dbReference>
<keyword evidence="9" id="KW-1185">Reference proteome</keyword>
<keyword evidence="5" id="KW-0100">Branched-chain amino acid biosynthesis</keyword>
<accession>A0ABW7Q3M6</accession>
<evidence type="ECO:0000256" key="1">
    <source>
        <dbReference type="ARBA" id="ARBA00006486"/>
    </source>
</evidence>
<keyword evidence="3" id="KW-0411">Iron-sulfur</keyword>
<keyword evidence="4 8" id="KW-0456">Lyase</keyword>
<evidence type="ECO:0000313" key="9">
    <source>
        <dbReference type="Proteomes" id="UP001610861"/>
    </source>
</evidence>
<organism evidence="8 9">
    <name type="scientific">Microbacterium alkaliflavum</name>
    <dbReference type="NCBI Taxonomy" id="3248839"/>
    <lineage>
        <taxon>Bacteria</taxon>
        <taxon>Bacillati</taxon>
        <taxon>Actinomycetota</taxon>
        <taxon>Actinomycetes</taxon>
        <taxon>Micrococcales</taxon>
        <taxon>Microbacteriaceae</taxon>
        <taxon>Microbacterium</taxon>
    </lineage>
</organism>
<dbReference type="Gene3D" id="3.50.30.80">
    <property type="entry name" value="IlvD/EDD C-terminal domain-like"/>
    <property type="match status" value="1"/>
</dbReference>
<feature type="domain" description="Dihydroxy-acid/6-phosphogluconate dehydratase N-terminal" evidence="6">
    <location>
        <begin position="34"/>
        <end position="349"/>
    </location>
</feature>
<dbReference type="SUPFAM" id="SSF143975">
    <property type="entry name" value="IlvD/EDD N-terminal domain-like"/>
    <property type="match status" value="1"/>
</dbReference>
<dbReference type="EC" id="4.2.1.9" evidence="8"/>
<dbReference type="InterPro" id="IPR042096">
    <property type="entry name" value="Dihydro-acid_dehy_C"/>
</dbReference>
<evidence type="ECO:0000313" key="8">
    <source>
        <dbReference type="EMBL" id="MFH8249330.1"/>
    </source>
</evidence>
<dbReference type="Proteomes" id="UP001610861">
    <property type="component" value="Unassembled WGS sequence"/>
</dbReference>
<dbReference type="PANTHER" id="PTHR43661:SF3">
    <property type="entry name" value="D-XYLONATE DEHYDRATASE YAGF-RELATED"/>
    <property type="match status" value="1"/>
</dbReference>
<dbReference type="PANTHER" id="PTHR43661">
    <property type="entry name" value="D-XYLONATE DEHYDRATASE"/>
    <property type="match status" value="1"/>
</dbReference>
<keyword evidence="2" id="KW-0001">2Fe-2S</keyword>
<evidence type="ECO:0000259" key="6">
    <source>
        <dbReference type="Pfam" id="PF00920"/>
    </source>
</evidence>
<sequence length="578" mass="59980">MPALRSNLPPTSALGIARRAQWRSLGIAAEDLTKPKIAIVNTSSELAACYAHLDEIADVLKDELRALGVLPFEIRTTAPSDFVTSAGRAGRYILPSRDLIVDDIEAAVEGAQLDAMICLSSCDKTTPAHLMAAGRLNLPTVVVPCGYQHSGLAEGREADVEEVFLLAAKAAVTGEPVDDLEELADDAILGPGVCAGMATANSMHVLAEALGMAVAGAAPVRANSPRMWDSVRRSAAAIVALVERDVRPRDIITDGSVRNAVRAMLAVGGSINTIKHLQAIAVESGLDIDVWDEFRTLGASTPLLASVRPNGPRLVEEFEDAGGAATMLRSLLPILDGTRLTVNGGTLADDLLAARKPDGDVIRTLDAPFGTDPAIAVLRGSLAPGGAVAKRPVPDPGPRRFTGPARVFGNREEAIAGISSGRLREGDVAVIRGIGVTGAPGLGLTSAFIFALHARGLAHSVALVTDGQFSGLVNQGMTVGEVSPEAAADGPLGRIRDDDVVDIDLETGRLDLLVDPAELAARPRFVPPADRDTGGGMLDQYEQLVQPLGCGAVLCARSAGPCQRVADDASLEASAAGR</sequence>
<comment type="caution">
    <text evidence="8">The sequence shown here is derived from an EMBL/GenBank/DDBJ whole genome shotgun (WGS) entry which is preliminary data.</text>
</comment>
<dbReference type="InterPro" id="IPR037237">
    <property type="entry name" value="IlvD/EDD_N"/>
</dbReference>
<protein>
    <submittedName>
        <fullName evidence="8">Dihydroxy-acid dehydratase</fullName>
        <ecNumber evidence="8">4.2.1.9</ecNumber>
    </submittedName>
</protein>
<dbReference type="Pfam" id="PF00920">
    <property type="entry name" value="ILVD_EDD_N"/>
    <property type="match status" value="1"/>
</dbReference>
<comment type="similarity">
    <text evidence="1">Belongs to the IlvD/Edd family.</text>
</comment>
<evidence type="ECO:0000256" key="4">
    <source>
        <dbReference type="ARBA" id="ARBA00023239"/>
    </source>
</evidence>
<dbReference type="SUPFAM" id="SSF52016">
    <property type="entry name" value="LeuD/IlvD-like"/>
    <property type="match status" value="1"/>
</dbReference>
<dbReference type="Pfam" id="PF24877">
    <property type="entry name" value="ILV_EDD_C"/>
    <property type="match status" value="1"/>
</dbReference>
<keyword evidence="5" id="KW-0028">Amino-acid biosynthesis</keyword>